<dbReference type="AlphaFoldDB" id="A0A0C2F6P8"/>
<evidence type="ECO:0000313" key="2">
    <source>
        <dbReference type="Proteomes" id="UP000054047"/>
    </source>
</evidence>
<keyword evidence="2" id="KW-1185">Reference proteome</keyword>
<dbReference type="Proteomes" id="UP000054047">
    <property type="component" value="Unassembled WGS sequence"/>
</dbReference>
<sequence length="102" mass="11652">MRKLSLVSAKKTLYSLDGQLVVILQAGWQQIIRLAQYKGPLKLIRRLQEEILITDETGTEVQRRASNRANVLLKRILQQRHPSLIADLDSQVRKVSVLFSST</sequence>
<name>A0A0C2F6P8_9BILA</name>
<dbReference type="OrthoDB" id="6412627at2759"/>
<gene>
    <name evidence="1" type="ORF">ANCDUO_25782</name>
</gene>
<protein>
    <submittedName>
        <fullName evidence="1">Uncharacterized protein</fullName>
    </submittedName>
</protein>
<proteinExistence type="predicted"/>
<evidence type="ECO:0000313" key="1">
    <source>
        <dbReference type="EMBL" id="KIH44200.1"/>
    </source>
</evidence>
<organism evidence="1 2">
    <name type="scientific">Ancylostoma duodenale</name>
    <dbReference type="NCBI Taxonomy" id="51022"/>
    <lineage>
        <taxon>Eukaryota</taxon>
        <taxon>Metazoa</taxon>
        <taxon>Ecdysozoa</taxon>
        <taxon>Nematoda</taxon>
        <taxon>Chromadorea</taxon>
        <taxon>Rhabditida</taxon>
        <taxon>Rhabditina</taxon>
        <taxon>Rhabditomorpha</taxon>
        <taxon>Strongyloidea</taxon>
        <taxon>Ancylostomatidae</taxon>
        <taxon>Ancylostomatinae</taxon>
        <taxon>Ancylostoma</taxon>
    </lineage>
</organism>
<dbReference type="EMBL" id="KN779527">
    <property type="protein sequence ID" value="KIH44200.1"/>
    <property type="molecule type" value="Genomic_DNA"/>
</dbReference>
<reference evidence="1 2" key="1">
    <citation type="submission" date="2013-12" db="EMBL/GenBank/DDBJ databases">
        <title>Draft genome of the parsitic nematode Ancylostoma duodenale.</title>
        <authorList>
            <person name="Mitreva M."/>
        </authorList>
    </citation>
    <scope>NUCLEOTIDE SEQUENCE [LARGE SCALE GENOMIC DNA]</scope>
    <source>
        <strain evidence="1 2">Zhejiang</strain>
    </source>
</reference>
<accession>A0A0C2F6P8</accession>